<proteinExistence type="predicted"/>
<dbReference type="Gene3D" id="3.10.350.10">
    <property type="entry name" value="LysM domain"/>
    <property type="match status" value="1"/>
</dbReference>
<dbReference type="InterPro" id="IPR018392">
    <property type="entry name" value="LysM"/>
</dbReference>
<gene>
    <name evidence="3" type="ORF">PBIL07802_LOCUS18966</name>
</gene>
<organism evidence="3">
    <name type="scientific">Palpitomonas bilix</name>
    <dbReference type="NCBI Taxonomy" id="652834"/>
    <lineage>
        <taxon>Eukaryota</taxon>
        <taxon>Eukaryota incertae sedis</taxon>
    </lineage>
</organism>
<feature type="domain" description="LysM" evidence="2">
    <location>
        <begin position="108"/>
        <end position="132"/>
    </location>
</feature>
<evidence type="ECO:0000313" key="3">
    <source>
        <dbReference type="EMBL" id="CAE0256710.1"/>
    </source>
</evidence>
<evidence type="ECO:0000259" key="2">
    <source>
        <dbReference type="Pfam" id="PF01476"/>
    </source>
</evidence>
<dbReference type="EMBL" id="HBIB01029108">
    <property type="protein sequence ID" value="CAE0256710.1"/>
    <property type="molecule type" value="Transcribed_RNA"/>
</dbReference>
<dbReference type="InterPro" id="IPR036779">
    <property type="entry name" value="LysM_dom_sf"/>
</dbReference>
<dbReference type="AlphaFoldDB" id="A0A7S3DHS8"/>
<feature type="chain" id="PRO_5031276456" description="LysM domain-containing protein" evidence="1">
    <location>
        <begin position="26"/>
        <end position="169"/>
    </location>
</feature>
<sequence length="169" mass="18428">MGWAHRADFAYAFVVLACLIVPSACDGAARPPCTHLLNAHDSLFSVASAYGSDWITVWTLNKQLPQPKDVEWGVGDLLGVSPQYSEESTLFDPDVGDQSSYVRYAKPYVVQAGETLAEIADRFGTTAEKIQADSEGWCLCRHVTDGKCGGEWEKRVNGAQHPMGMVCDV</sequence>
<dbReference type="Pfam" id="PF01476">
    <property type="entry name" value="LysM"/>
    <property type="match status" value="1"/>
</dbReference>
<reference evidence="3" key="1">
    <citation type="submission" date="2021-01" db="EMBL/GenBank/DDBJ databases">
        <authorList>
            <person name="Corre E."/>
            <person name="Pelletier E."/>
            <person name="Niang G."/>
            <person name="Scheremetjew M."/>
            <person name="Finn R."/>
            <person name="Kale V."/>
            <person name="Holt S."/>
            <person name="Cochrane G."/>
            <person name="Meng A."/>
            <person name="Brown T."/>
            <person name="Cohen L."/>
        </authorList>
    </citation>
    <scope>NUCLEOTIDE SEQUENCE</scope>
    <source>
        <strain evidence="3">NIES-2562</strain>
    </source>
</reference>
<feature type="signal peptide" evidence="1">
    <location>
        <begin position="1"/>
        <end position="25"/>
    </location>
</feature>
<name>A0A7S3DHS8_9EUKA</name>
<evidence type="ECO:0000256" key="1">
    <source>
        <dbReference type="SAM" id="SignalP"/>
    </source>
</evidence>
<protein>
    <recommendedName>
        <fullName evidence="2">LysM domain-containing protein</fullName>
    </recommendedName>
</protein>
<keyword evidence="1" id="KW-0732">Signal</keyword>
<accession>A0A7S3DHS8</accession>
<dbReference type="CDD" id="cd00118">
    <property type="entry name" value="LysM"/>
    <property type="match status" value="1"/>
</dbReference>